<dbReference type="STRING" id="74557.A0A1W0A082"/>
<dbReference type="InterPro" id="IPR050425">
    <property type="entry name" value="NAD(P)_dehydrat-like"/>
</dbReference>
<keyword evidence="4" id="KW-1185">Reference proteome</keyword>
<dbReference type="InterPro" id="IPR008030">
    <property type="entry name" value="NmrA-like"/>
</dbReference>
<dbReference type="InterPro" id="IPR001509">
    <property type="entry name" value="Epimerase_deHydtase"/>
</dbReference>
<dbReference type="Gene3D" id="3.40.50.720">
    <property type="entry name" value="NAD(P)-binding Rossmann-like Domain"/>
    <property type="match status" value="4"/>
</dbReference>
<evidence type="ECO:0000313" key="3">
    <source>
        <dbReference type="EMBL" id="OQS03702.1"/>
    </source>
</evidence>
<comment type="caution">
    <text evidence="3">The sequence shown here is derived from an EMBL/GenBank/DDBJ whole genome shotgun (WGS) entry which is preliminary data.</text>
</comment>
<sequence length="977" mass="106839">MTSNMTNQTVCVTGGSGFLGSYVVKLLLDKGYRVHTTVRDLNNAKKVARLRALPGADEGLVLFQADLLEDGSFDKAIEGCSGVFHTTSPVLLKTQTMSNNTVCVTGGSGFLGSHVVKQLLDKGYRVHTTVRNVNDDKKVAHLRALPGAAERLVLFEAELLEEGSFDKAIEGCSGVFHTASPFFTQNQTKESLVVPAVQGTLNVLRSCARHESVRRVVLTSSTASVYVHCGTKPADYVFTEVDWSNIEGMEKINMWYCVSKTIAEKTAYEFAEKQSTFDLVSMCPSLIFGPMLQPELNESSLVVYNILSGVTKVLPNSARAVVDVRDVAQAHIAGFQLTSNMTNQTVCVTGGSGFLGSYVVKLLLDKGYRVHTTVRDLNNAKKVAHLRALPGADERLVLFQADLLEDGSFDKAIEGCSGVFHTASPVLLKTQTYDSLVVPALQGTLNVLNSCARHPSVRRVIFTSSAAAVYIHCDTLEPSHVFTEADWSNKTQLQKNESWYCVSKILAEEAAHDFVKNHNVAFNLIAINPCFIFGPMLPPGLNESSEIVYDFFSATTFGNGVRNVVDVRDVAAAHIAAFETSSASGRYLLIAQSATEQEICEGIRQAAPFLANKLPIIRAEGNQAPRVLFDCSKAQNELGISFLPLQGTLDATVKSFMSNNTVCVTGGSGFLGSHVVKQLLDKGYRVHTTVRNANDDKKVAHLRALPGAAERLVLFEADLLGGSFDKAIEGCSGVFHTASPFFTQNQTKESLVVPSVQGTLNVLRSCARHESVRRVVLTSSTAAIYVHCNTLPDDHVFTEADWSNEERMEKLNLWYCMSKTLAERKANDFMTEKTRHFDLVIMCPTLIFGPMLQPVLNESSKYVHKFASGQVQTIGLGGRAIVDVRDVAQAHVNGFEIQQANGRYMLVSCFASEKEICEVIRTTLPSSQVPTEITPGSPSPRQLFDTSRAKNDLGIQFRSLDEMVRETCFSLQNHGFI</sequence>
<dbReference type="Pfam" id="PF01370">
    <property type="entry name" value="Epimerase"/>
    <property type="match status" value="3"/>
</dbReference>
<gene>
    <name evidence="3" type="ORF">THRCLA_03982</name>
</gene>
<dbReference type="InterPro" id="IPR057326">
    <property type="entry name" value="KR_dom"/>
</dbReference>
<evidence type="ECO:0000259" key="2">
    <source>
        <dbReference type="SMART" id="SM00822"/>
    </source>
</evidence>
<dbReference type="InterPro" id="IPR036291">
    <property type="entry name" value="NAD(P)-bd_dom_sf"/>
</dbReference>
<dbReference type="Pfam" id="PF05368">
    <property type="entry name" value="NmrA"/>
    <property type="match status" value="1"/>
</dbReference>
<dbReference type="AlphaFoldDB" id="A0A1W0A082"/>
<protein>
    <recommendedName>
        <fullName evidence="2">Ketoreductase domain-containing protein</fullName>
    </recommendedName>
</protein>
<dbReference type="CDD" id="cd08958">
    <property type="entry name" value="FR_SDR_e"/>
    <property type="match status" value="3"/>
</dbReference>
<dbReference type="EMBL" id="JNBS01000796">
    <property type="protein sequence ID" value="OQS03702.1"/>
    <property type="molecule type" value="Genomic_DNA"/>
</dbReference>
<dbReference type="SMART" id="SM00822">
    <property type="entry name" value="PKS_KR"/>
    <property type="match status" value="1"/>
</dbReference>
<reference evidence="3 4" key="1">
    <citation type="journal article" date="2014" name="Genome Biol. Evol.">
        <title>The secreted proteins of Achlya hypogyna and Thraustotheca clavata identify the ancestral oomycete secretome and reveal gene acquisitions by horizontal gene transfer.</title>
        <authorList>
            <person name="Misner I."/>
            <person name="Blouin N."/>
            <person name="Leonard G."/>
            <person name="Richards T.A."/>
            <person name="Lane C.E."/>
        </authorList>
    </citation>
    <scope>NUCLEOTIDE SEQUENCE [LARGE SCALE GENOMIC DNA]</scope>
    <source>
        <strain evidence="3 4">ATCC 34112</strain>
    </source>
</reference>
<dbReference type="OrthoDB" id="2735536at2759"/>
<dbReference type="SUPFAM" id="SSF51735">
    <property type="entry name" value="NAD(P)-binding Rossmann-fold domains"/>
    <property type="match status" value="4"/>
</dbReference>
<proteinExistence type="predicted"/>
<dbReference type="Proteomes" id="UP000243217">
    <property type="component" value="Unassembled WGS sequence"/>
</dbReference>
<keyword evidence="1" id="KW-0560">Oxidoreductase</keyword>
<evidence type="ECO:0000256" key="1">
    <source>
        <dbReference type="ARBA" id="ARBA00023002"/>
    </source>
</evidence>
<dbReference type="GO" id="GO:0016616">
    <property type="term" value="F:oxidoreductase activity, acting on the CH-OH group of donors, NAD or NADP as acceptor"/>
    <property type="evidence" value="ECO:0007669"/>
    <property type="project" value="TreeGrafter"/>
</dbReference>
<dbReference type="FunFam" id="3.40.50.720:FF:000085">
    <property type="entry name" value="Dihydroflavonol reductase"/>
    <property type="match status" value="3"/>
</dbReference>
<accession>A0A1W0A082</accession>
<dbReference type="PANTHER" id="PTHR10366">
    <property type="entry name" value="NAD DEPENDENT EPIMERASE/DEHYDRATASE"/>
    <property type="match status" value="1"/>
</dbReference>
<evidence type="ECO:0000313" key="4">
    <source>
        <dbReference type="Proteomes" id="UP000243217"/>
    </source>
</evidence>
<feature type="domain" description="Ketoreductase" evidence="2">
    <location>
        <begin position="100"/>
        <end position="249"/>
    </location>
</feature>
<name>A0A1W0A082_9STRA</name>
<dbReference type="PANTHER" id="PTHR10366:SF852">
    <property type="entry name" value="CINNAMOYL-COA REDUCTASE CAD2"/>
    <property type="match status" value="1"/>
</dbReference>
<organism evidence="3 4">
    <name type="scientific">Thraustotheca clavata</name>
    <dbReference type="NCBI Taxonomy" id="74557"/>
    <lineage>
        <taxon>Eukaryota</taxon>
        <taxon>Sar</taxon>
        <taxon>Stramenopiles</taxon>
        <taxon>Oomycota</taxon>
        <taxon>Saprolegniomycetes</taxon>
        <taxon>Saprolegniales</taxon>
        <taxon>Achlyaceae</taxon>
        <taxon>Thraustotheca</taxon>
    </lineage>
</organism>